<dbReference type="Proteomes" id="UP000237105">
    <property type="component" value="Unassembled WGS sequence"/>
</dbReference>
<keyword evidence="3" id="KW-1185">Reference proteome</keyword>
<dbReference type="EMBL" id="JXTB01000447">
    <property type="protein sequence ID" value="PON40078.1"/>
    <property type="molecule type" value="Genomic_DNA"/>
</dbReference>
<evidence type="ECO:0000313" key="3">
    <source>
        <dbReference type="Proteomes" id="UP000237105"/>
    </source>
</evidence>
<name>A0A2P5AUB4_PARAD</name>
<organism evidence="2 3">
    <name type="scientific">Parasponia andersonii</name>
    <name type="common">Sponia andersonii</name>
    <dbReference type="NCBI Taxonomy" id="3476"/>
    <lineage>
        <taxon>Eukaryota</taxon>
        <taxon>Viridiplantae</taxon>
        <taxon>Streptophyta</taxon>
        <taxon>Embryophyta</taxon>
        <taxon>Tracheophyta</taxon>
        <taxon>Spermatophyta</taxon>
        <taxon>Magnoliopsida</taxon>
        <taxon>eudicotyledons</taxon>
        <taxon>Gunneridae</taxon>
        <taxon>Pentapetalae</taxon>
        <taxon>rosids</taxon>
        <taxon>fabids</taxon>
        <taxon>Rosales</taxon>
        <taxon>Cannabaceae</taxon>
        <taxon>Parasponia</taxon>
    </lineage>
</organism>
<proteinExistence type="predicted"/>
<sequence>MAGNSDSSVLSIEVGSNHGEKERENRGKWWKKVLELQLAGATLANSWATVTGYAFMAHFLSLSFFLNGLSGALETLCGQGFGANSF</sequence>
<dbReference type="OrthoDB" id="2126698at2759"/>
<dbReference type="STRING" id="3476.A0A2P5AUB4"/>
<feature type="region of interest" description="Disordered" evidence="1">
    <location>
        <begin position="1"/>
        <end position="26"/>
    </location>
</feature>
<accession>A0A2P5AUB4</accession>
<feature type="compositionally biased region" description="Polar residues" evidence="1">
    <location>
        <begin position="1"/>
        <end position="10"/>
    </location>
</feature>
<protein>
    <submittedName>
        <fullName evidence="2">Uncharacterized protein</fullName>
    </submittedName>
</protein>
<evidence type="ECO:0000313" key="2">
    <source>
        <dbReference type="EMBL" id="PON40078.1"/>
    </source>
</evidence>
<evidence type="ECO:0000256" key="1">
    <source>
        <dbReference type="SAM" id="MobiDB-lite"/>
    </source>
</evidence>
<gene>
    <name evidence="2" type="ORF">PanWU01x14_300210</name>
</gene>
<reference evidence="3" key="1">
    <citation type="submission" date="2016-06" db="EMBL/GenBank/DDBJ databases">
        <title>Parallel loss of symbiosis genes in relatives of nitrogen-fixing non-legume Parasponia.</title>
        <authorList>
            <person name="Van Velzen R."/>
            <person name="Holmer R."/>
            <person name="Bu F."/>
            <person name="Rutten L."/>
            <person name="Van Zeijl A."/>
            <person name="Liu W."/>
            <person name="Santuari L."/>
            <person name="Cao Q."/>
            <person name="Sharma T."/>
            <person name="Shen D."/>
            <person name="Roswanjaya Y."/>
            <person name="Wardhani T."/>
            <person name="Kalhor M.S."/>
            <person name="Jansen J."/>
            <person name="Van den Hoogen J."/>
            <person name="Gungor B."/>
            <person name="Hartog M."/>
            <person name="Hontelez J."/>
            <person name="Verver J."/>
            <person name="Yang W.-C."/>
            <person name="Schijlen E."/>
            <person name="Repin R."/>
            <person name="Schilthuizen M."/>
            <person name="Schranz E."/>
            <person name="Heidstra R."/>
            <person name="Miyata K."/>
            <person name="Fedorova E."/>
            <person name="Kohlen W."/>
            <person name="Bisseling T."/>
            <person name="Smit S."/>
            <person name="Geurts R."/>
        </authorList>
    </citation>
    <scope>NUCLEOTIDE SEQUENCE [LARGE SCALE GENOMIC DNA]</scope>
    <source>
        <strain evidence="3">cv. WU1-14</strain>
    </source>
</reference>
<comment type="caution">
    <text evidence="2">The sequence shown here is derived from an EMBL/GenBank/DDBJ whole genome shotgun (WGS) entry which is preliminary data.</text>
</comment>
<dbReference type="AlphaFoldDB" id="A0A2P5AUB4"/>